<dbReference type="Proteomes" id="UP000799421">
    <property type="component" value="Unassembled WGS sequence"/>
</dbReference>
<dbReference type="OrthoDB" id="1664372at2759"/>
<dbReference type="PANTHER" id="PTHR11117:SF6">
    <property type="entry name" value="SYNTHETASE SUBUNIT ALPHA, PUTATIVE (AFU_ORTHOLOGUE AFUA_1G10830)-RELATED"/>
    <property type="match status" value="1"/>
</dbReference>
<reference evidence="2" key="1">
    <citation type="journal article" date="2020" name="Stud. Mycol.">
        <title>101 Dothideomycetes genomes: a test case for predicting lifestyles and emergence of pathogens.</title>
        <authorList>
            <person name="Haridas S."/>
            <person name="Albert R."/>
            <person name="Binder M."/>
            <person name="Bloem J."/>
            <person name="Labutti K."/>
            <person name="Salamov A."/>
            <person name="Andreopoulos B."/>
            <person name="Baker S."/>
            <person name="Barry K."/>
            <person name="Bills G."/>
            <person name="Bluhm B."/>
            <person name="Cannon C."/>
            <person name="Castanera R."/>
            <person name="Culley D."/>
            <person name="Daum C."/>
            <person name="Ezra D."/>
            <person name="Gonzalez J."/>
            <person name="Henrissat B."/>
            <person name="Kuo A."/>
            <person name="Liang C."/>
            <person name="Lipzen A."/>
            <person name="Lutzoni F."/>
            <person name="Magnuson J."/>
            <person name="Mondo S."/>
            <person name="Nolan M."/>
            <person name="Ohm R."/>
            <person name="Pangilinan J."/>
            <person name="Park H.-J."/>
            <person name="Ramirez L."/>
            <person name="Alfaro M."/>
            <person name="Sun H."/>
            <person name="Tritt A."/>
            <person name="Yoshinaga Y."/>
            <person name="Zwiers L.-H."/>
            <person name="Turgeon B."/>
            <person name="Goodwin S."/>
            <person name="Spatafora J."/>
            <person name="Crous P."/>
            <person name="Grigoriev I."/>
        </authorList>
    </citation>
    <scope>NUCLEOTIDE SEQUENCE</scope>
    <source>
        <strain evidence="2">CBS 480.64</strain>
    </source>
</reference>
<dbReference type="Gene3D" id="3.40.50.261">
    <property type="entry name" value="Succinyl-CoA synthetase domains"/>
    <property type="match status" value="2"/>
</dbReference>
<dbReference type="GO" id="GO:0004776">
    <property type="term" value="F:succinate-CoA ligase (GDP-forming) activity"/>
    <property type="evidence" value="ECO:0007669"/>
    <property type="project" value="TreeGrafter"/>
</dbReference>
<dbReference type="SUPFAM" id="SSF52210">
    <property type="entry name" value="Succinyl-CoA synthetase domains"/>
    <property type="match status" value="2"/>
</dbReference>
<dbReference type="EMBL" id="MU006019">
    <property type="protein sequence ID" value="KAF2858041.1"/>
    <property type="molecule type" value="Genomic_DNA"/>
</dbReference>
<dbReference type="PRINTS" id="PR01798">
    <property type="entry name" value="SCOASYNTHASE"/>
</dbReference>
<organism evidence="2 3">
    <name type="scientific">Piedraia hortae CBS 480.64</name>
    <dbReference type="NCBI Taxonomy" id="1314780"/>
    <lineage>
        <taxon>Eukaryota</taxon>
        <taxon>Fungi</taxon>
        <taxon>Dikarya</taxon>
        <taxon>Ascomycota</taxon>
        <taxon>Pezizomycotina</taxon>
        <taxon>Dothideomycetes</taxon>
        <taxon>Dothideomycetidae</taxon>
        <taxon>Capnodiales</taxon>
        <taxon>Piedraiaceae</taxon>
        <taxon>Piedraia</taxon>
    </lineage>
</organism>
<dbReference type="SUPFAM" id="SSF51735">
    <property type="entry name" value="NAD(P)-binding Rossmann-fold domains"/>
    <property type="match status" value="1"/>
</dbReference>
<evidence type="ECO:0000313" key="2">
    <source>
        <dbReference type="EMBL" id="KAF2858041.1"/>
    </source>
</evidence>
<protein>
    <submittedName>
        <fullName evidence="2">Succinyl-CoA synthetase-like protein</fullName>
    </submittedName>
</protein>
<dbReference type="InterPro" id="IPR036291">
    <property type="entry name" value="NAD(P)-bd_dom_sf"/>
</dbReference>
<evidence type="ECO:0000313" key="3">
    <source>
        <dbReference type="Proteomes" id="UP000799421"/>
    </source>
</evidence>
<dbReference type="AlphaFoldDB" id="A0A6A7BS33"/>
<dbReference type="GO" id="GO:0006099">
    <property type="term" value="P:tricarboxylic acid cycle"/>
    <property type="evidence" value="ECO:0007669"/>
    <property type="project" value="TreeGrafter"/>
</dbReference>
<dbReference type="Pfam" id="PF00549">
    <property type="entry name" value="Ligase_CoA"/>
    <property type="match status" value="2"/>
</dbReference>
<dbReference type="GO" id="GO:0009361">
    <property type="term" value="C:succinate-CoA ligase complex (ADP-forming)"/>
    <property type="evidence" value="ECO:0007669"/>
    <property type="project" value="TreeGrafter"/>
</dbReference>
<accession>A0A6A7BS33</accession>
<sequence>MSYSSTLPSLLINSTTKVIYQNFTSRVATSNALASLSYGTKILGGVTPHKSGTHLSLPLFPTLRLAVSALNPTATAIFAPASHCASAIESALECEIPLIVAVAEHVPTHDMLRIAAMLRTQGRSRLVGPNSPGVISPRAGCRIGFQPLGIFRPGGVGVAAKSGTLSYEAVASLTKGGLGQSVCIGVGGDVVSGTSLVDALRVFEFDEGTEGVVIIGEVGGEVEVEVAEWVTEYRRRAERPKPVAALVGGLEAPERRVMGHAGAWTGVGERSARVKRRLLRKADVVVVDHPEEFGGVMRGLLGQRRGFCVDVRERGLEGVCMLSLDEPPEDAVFVGVTIDRTARSPCIVTMCKGKVHRMPYDYRTGPTKEDMASLPEQLVPLVRQLVRLFREEAALVVGGKTKTSISHSKPTLYTSSFEIKVENRPEESGIVYIPLPSPSARIGTLVNGAGLAMNTIDALSLLGGICTNFLDTGGKANAATVKRSFELILKDDRVKVIFVNVFGGITDGGLIAEGIVQAVKEVDQGNVKVVVRIKGNEEELAKKILDEEALSNVECYDCFAVAAKRVVELAYSN</sequence>
<dbReference type="SMART" id="SM00881">
    <property type="entry name" value="CoA_binding"/>
    <property type="match status" value="1"/>
</dbReference>
<name>A0A6A7BS33_9PEZI</name>
<evidence type="ECO:0000259" key="1">
    <source>
        <dbReference type="SMART" id="SM00881"/>
    </source>
</evidence>
<dbReference type="Pfam" id="PF02629">
    <property type="entry name" value="CoA_binding"/>
    <property type="match status" value="1"/>
</dbReference>
<feature type="domain" description="CoA-binding" evidence="1">
    <location>
        <begin position="11"/>
        <end position="106"/>
    </location>
</feature>
<dbReference type="InterPro" id="IPR005811">
    <property type="entry name" value="SUCC_ACL_C"/>
</dbReference>
<dbReference type="InterPro" id="IPR003781">
    <property type="entry name" value="CoA-bd"/>
</dbReference>
<keyword evidence="3" id="KW-1185">Reference proteome</keyword>
<dbReference type="GO" id="GO:0005739">
    <property type="term" value="C:mitochondrion"/>
    <property type="evidence" value="ECO:0007669"/>
    <property type="project" value="TreeGrafter"/>
</dbReference>
<dbReference type="PANTHER" id="PTHR11117">
    <property type="entry name" value="SUCCINYL-COA LIGASE SUBUNIT ALPHA"/>
    <property type="match status" value="1"/>
</dbReference>
<dbReference type="Gene3D" id="3.40.50.720">
    <property type="entry name" value="NAD(P)-binding Rossmann-like Domain"/>
    <property type="match status" value="1"/>
</dbReference>
<dbReference type="GO" id="GO:0004775">
    <property type="term" value="F:succinate-CoA ligase (ADP-forming) activity"/>
    <property type="evidence" value="ECO:0007669"/>
    <property type="project" value="TreeGrafter"/>
</dbReference>
<gene>
    <name evidence="2" type="ORF">K470DRAFT_266350</name>
</gene>
<proteinExistence type="predicted"/>
<dbReference type="InterPro" id="IPR016102">
    <property type="entry name" value="Succinyl-CoA_synth-like"/>
</dbReference>